<dbReference type="Gene3D" id="3.40.50.720">
    <property type="entry name" value="NAD(P)-binding Rossmann-like Domain"/>
    <property type="match status" value="2"/>
</dbReference>
<proteinExistence type="inferred from homology"/>
<evidence type="ECO:0000313" key="7">
    <source>
        <dbReference type="EMBL" id="MBN9671507.1"/>
    </source>
</evidence>
<name>A0A939EE23_9HYPH</name>
<dbReference type="Pfam" id="PF00389">
    <property type="entry name" value="2-Hacid_dh"/>
    <property type="match status" value="1"/>
</dbReference>
<reference evidence="7" key="1">
    <citation type="submission" date="2020-12" db="EMBL/GenBank/DDBJ databases">
        <title>Oil enriched cultivation method for isolating marine PHA-producing bacteria.</title>
        <authorList>
            <person name="Zheng W."/>
            <person name="Yu S."/>
            <person name="Huang Y."/>
        </authorList>
    </citation>
    <scope>NUCLEOTIDE SEQUENCE</scope>
    <source>
        <strain evidence="7">SY-2-12</strain>
    </source>
</reference>
<sequence>MKLAILDDYFDTLRTLPCFSKLEGQEVTVFNDRAESTDELVERLQDFDAVVLFRERTKVTKELLDRLPKLKLISQRSGYPHVDMEACTANGVLLCSNMHAGTPSYAAAEHTLALILASARQIPAQMASLREGAWQMGVGKTLRGRTLGLYGYGRIGGAVAGYAKALGMKVVYWASETSRERARQDGETVAESREAFFSGCDVVSLHLRLVPTTRGIVTENDLAAMKPGSIFVNTSRAGLIREGALLEGLNAGRPGFAAIDVFDKEPVTDPGDPLVNHPNMVATPHIGFVTEDEFELQFSDIFDQVVAYADGKPINMINPEVCEG</sequence>
<evidence type="ECO:0000256" key="3">
    <source>
        <dbReference type="ARBA" id="ARBA00023027"/>
    </source>
</evidence>
<feature type="domain" description="D-isomer specific 2-hydroxyacid dehydrogenase NAD-binding" evidence="6">
    <location>
        <begin position="112"/>
        <end position="287"/>
    </location>
</feature>
<dbReference type="GO" id="GO:0016616">
    <property type="term" value="F:oxidoreductase activity, acting on the CH-OH group of donors, NAD or NADP as acceptor"/>
    <property type="evidence" value="ECO:0007669"/>
    <property type="project" value="InterPro"/>
</dbReference>
<dbReference type="InterPro" id="IPR006140">
    <property type="entry name" value="D-isomer_DH_NAD-bd"/>
</dbReference>
<dbReference type="SUPFAM" id="SSF51735">
    <property type="entry name" value="NAD(P)-binding Rossmann-fold domains"/>
    <property type="match status" value="1"/>
</dbReference>
<evidence type="ECO:0000313" key="8">
    <source>
        <dbReference type="Proteomes" id="UP000664096"/>
    </source>
</evidence>
<dbReference type="EMBL" id="JAEKJZ010000002">
    <property type="protein sequence ID" value="MBN9671507.1"/>
    <property type="molecule type" value="Genomic_DNA"/>
</dbReference>
<organism evidence="7 8">
    <name type="scientific">Roseibium aggregatum</name>
    <dbReference type="NCBI Taxonomy" id="187304"/>
    <lineage>
        <taxon>Bacteria</taxon>
        <taxon>Pseudomonadati</taxon>
        <taxon>Pseudomonadota</taxon>
        <taxon>Alphaproteobacteria</taxon>
        <taxon>Hyphomicrobiales</taxon>
        <taxon>Stappiaceae</taxon>
        <taxon>Roseibium</taxon>
    </lineage>
</organism>
<evidence type="ECO:0000259" key="5">
    <source>
        <dbReference type="Pfam" id="PF00389"/>
    </source>
</evidence>
<evidence type="ECO:0000259" key="6">
    <source>
        <dbReference type="Pfam" id="PF02826"/>
    </source>
</evidence>
<dbReference type="SUPFAM" id="SSF52283">
    <property type="entry name" value="Formate/glycerate dehydrogenase catalytic domain-like"/>
    <property type="match status" value="1"/>
</dbReference>
<comment type="similarity">
    <text evidence="1 4">Belongs to the D-isomer specific 2-hydroxyacid dehydrogenase family.</text>
</comment>
<dbReference type="InterPro" id="IPR036291">
    <property type="entry name" value="NAD(P)-bd_dom_sf"/>
</dbReference>
<comment type="caution">
    <text evidence="7">The sequence shown here is derived from an EMBL/GenBank/DDBJ whole genome shotgun (WGS) entry which is preliminary data.</text>
</comment>
<feature type="domain" description="D-isomer specific 2-hydroxyacid dehydrogenase catalytic" evidence="5">
    <location>
        <begin position="19"/>
        <end position="313"/>
    </location>
</feature>
<evidence type="ECO:0000256" key="1">
    <source>
        <dbReference type="ARBA" id="ARBA00005854"/>
    </source>
</evidence>
<keyword evidence="3" id="KW-0520">NAD</keyword>
<dbReference type="AlphaFoldDB" id="A0A939EE23"/>
<dbReference type="Proteomes" id="UP000664096">
    <property type="component" value="Unassembled WGS sequence"/>
</dbReference>
<gene>
    <name evidence="7" type="ORF">JF539_14250</name>
</gene>
<dbReference type="InterPro" id="IPR050857">
    <property type="entry name" value="D-2-hydroxyacid_DH"/>
</dbReference>
<dbReference type="PANTHER" id="PTHR42789">
    <property type="entry name" value="D-ISOMER SPECIFIC 2-HYDROXYACID DEHYDROGENASE FAMILY PROTEIN (AFU_ORTHOLOGUE AFUA_6G10090)"/>
    <property type="match status" value="1"/>
</dbReference>
<evidence type="ECO:0000256" key="4">
    <source>
        <dbReference type="RuleBase" id="RU003719"/>
    </source>
</evidence>
<dbReference type="CDD" id="cd12169">
    <property type="entry name" value="PGDH_like_1"/>
    <property type="match status" value="1"/>
</dbReference>
<accession>A0A939EE23</accession>
<protein>
    <submittedName>
        <fullName evidence="7">D-2-hydroxyacid dehydrogenase family protein</fullName>
    </submittedName>
</protein>
<dbReference type="GO" id="GO:0051287">
    <property type="term" value="F:NAD binding"/>
    <property type="evidence" value="ECO:0007669"/>
    <property type="project" value="InterPro"/>
</dbReference>
<evidence type="ECO:0000256" key="2">
    <source>
        <dbReference type="ARBA" id="ARBA00023002"/>
    </source>
</evidence>
<dbReference type="RefSeq" id="WP_207141331.1">
    <property type="nucleotide sequence ID" value="NZ_JAEKJZ010000002.1"/>
</dbReference>
<dbReference type="PANTHER" id="PTHR42789:SF1">
    <property type="entry name" value="D-ISOMER SPECIFIC 2-HYDROXYACID DEHYDROGENASE FAMILY PROTEIN (AFU_ORTHOLOGUE AFUA_6G10090)"/>
    <property type="match status" value="1"/>
</dbReference>
<dbReference type="InterPro" id="IPR006139">
    <property type="entry name" value="D-isomer_2_OHA_DH_cat_dom"/>
</dbReference>
<dbReference type="Pfam" id="PF02826">
    <property type="entry name" value="2-Hacid_dh_C"/>
    <property type="match status" value="1"/>
</dbReference>
<keyword evidence="2 4" id="KW-0560">Oxidoreductase</keyword>